<feature type="region of interest" description="Disordered" evidence="1">
    <location>
        <begin position="33"/>
        <end position="82"/>
    </location>
</feature>
<organism evidence="2 3">
    <name type="scientific">Caerostris extrusa</name>
    <name type="common">Bark spider</name>
    <name type="synonym">Caerostris bankana</name>
    <dbReference type="NCBI Taxonomy" id="172846"/>
    <lineage>
        <taxon>Eukaryota</taxon>
        <taxon>Metazoa</taxon>
        <taxon>Ecdysozoa</taxon>
        <taxon>Arthropoda</taxon>
        <taxon>Chelicerata</taxon>
        <taxon>Arachnida</taxon>
        <taxon>Araneae</taxon>
        <taxon>Araneomorphae</taxon>
        <taxon>Entelegynae</taxon>
        <taxon>Araneoidea</taxon>
        <taxon>Araneidae</taxon>
        <taxon>Caerostris</taxon>
    </lineage>
</organism>
<reference evidence="2 3" key="1">
    <citation type="submission" date="2021-06" db="EMBL/GenBank/DDBJ databases">
        <title>Caerostris extrusa draft genome.</title>
        <authorList>
            <person name="Kono N."/>
            <person name="Arakawa K."/>
        </authorList>
    </citation>
    <scope>NUCLEOTIDE SEQUENCE [LARGE SCALE GENOMIC DNA]</scope>
</reference>
<comment type="caution">
    <text evidence="2">The sequence shown here is derived from an EMBL/GenBank/DDBJ whole genome shotgun (WGS) entry which is preliminary data.</text>
</comment>
<dbReference type="AlphaFoldDB" id="A0AAV4S1U3"/>
<feature type="compositionally biased region" description="Low complexity" evidence="1">
    <location>
        <begin position="69"/>
        <end position="82"/>
    </location>
</feature>
<sequence length="82" mass="8784">MSNNQNHLLYDTRLCSIHAHSSIVVPNSIVNTGLSHKRDRRTIPPELSASTPSIPFPGGGPECPPSPSLSPKSPLHPSLILI</sequence>
<proteinExistence type="predicted"/>
<dbReference type="Proteomes" id="UP001054945">
    <property type="component" value="Unassembled WGS sequence"/>
</dbReference>
<protein>
    <submittedName>
        <fullName evidence="2">Uncharacterized protein</fullName>
    </submittedName>
</protein>
<accession>A0AAV4S1U3</accession>
<keyword evidence="3" id="KW-1185">Reference proteome</keyword>
<evidence type="ECO:0000313" key="2">
    <source>
        <dbReference type="EMBL" id="GIY27151.1"/>
    </source>
</evidence>
<dbReference type="EMBL" id="BPLR01008784">
    <property type="protein sequence ID" value="GIY27151.1"/>
    <property type="molecule type" value="Genomic_DNA"/>
</dbReference>
<evidence type="ECO:0000313" key="3">
    <source>
        <dbReference type="Proteomes" id="UP001054945"/>
    </source>
</evidence>
<gene>
    <name evidence="2" type="ORF">CEXT_642571</name>
</gene>
<name>A0AAV4S1U3_CAEEX</name>
<evidence type="ECO:0000256" key="1">
    <source>
        <dbReference type="SAM" id="MobiDB-lite"/>
    </source>
</evidence>